<proteinExistence type="inferred from homology"/>
<dbReference type="InterPro" id="IPR036554">
    <property type="entry name" value="GHMP_kinase_C_sf"/>
</dbReference>
<evidence type="ECO:0000313" key="10">
    <source>
        <dbReference type="EMBL" id="KRL98011.1"/>
    </source>
</evidence>
<reference evidence="10 11" key="1">
    <citation type="journal article" date="2015" name="Genome Announc.">
        <title>Expanding the biotechnology potential of lactobacilli through comparative genomics of 213 strains and associated genera.</title>
        <authorList>
            <person name="Sun Z."/>
            <person name="Harris H.M."/>
            <person name="McCann A."/>
            <person name="Guo C."/>
            <person name="Argimon S."/>
            <person name="Zhang W."/>
            <person name="Yang X."/>
            <person name="Jeffery I.B."/>
            <person name="Cooney J.C."/>
            <person name="Kagawa T.F."/>
            <person name="Liu W."/>
            <person name="Song Y."/>
            <person name="Salvetti E."/>
            <person name="Wrobel A."/>
            <person name="Rasinkangas P."/>
            <person name="Parkhill J."/>
            <person name="Rea M.C."/>
            <person name="O'Sullivan O."/>
            <person name="Ritari J."/>
            <person name="Douillard F.P."/>
            <person name="Paul Ross R."/>
            <person name="Yang R."/>
            <person name="Briner A.E."/>
            <person name="Felis G.E."/>
            <person name="de Vos W.M."/>
            <person name="Barrangou R."/>
            <person name="Klaenhammer T.R."/>
            <person name="Caufield P.W."/>
            <person name="Cui Y."/>
            <person name="Zhang H."/>
            <person name="O'Toole P.W."/>
        </authorList>
    </citation>
    <scope>NUCLEOTIDE SEQUENCE [LARGE SCALE GENOMIC DNA]</scope>
    <source>
        <strain evidence="10 11">DSM 16230</strain>
    </source>
</reference>
<dbReference type="Pfam" id="PF22700">
    <property type="entry name" value="MVD-like_N"/>
    <property type="match status" value="1"/>
</dbReference>
<evidence type="ECO:0000256" key="2">
    <source>
        <dbReference type="ARBA" id="ARBA00012296"/>
    </source>
</evidence>
<evidence type="ECO:0000256" key="6">
    <source>
        <dbReference type="ARBA" id="ARBA00023098"/>
    </source>
</evidence>
<name>A0A0R1V7Z0_9LACO</name>
<keyword evidence="5" id="KW-0067">ATP-binding</keyword>
<dbReference type="SUPFAM" id="SSF55060">
    <property type="entry name" value="GHMP Kinase, C-terminal domain"/>
    <property type="match status" value="1"/>
</dbReference>
<evidence type="ECO:0000256" key="3">
    <source>
        <dbReference type="ARBA" id="ARBA00022516"/>
    </source>
</evidence>
<dbReference type="SUPFAM" id="SSF54211">
    <property type="entry name" value="Ribosomal protein S5 domain 2-like"/>
    <property type="match status" value="1"/>
</dbReference>
<dbReference type="PANTHER" id="PTHR10977">
    <property type="entry name" value="DIPHOSPHOMEVALONATE DECARBOXYLASE"/>
    <property type="match status" value="1"/>
</dbReference>
<dbReference type="RefSeq" id="WP_056960951.1">
    <property type="nucleotide sequence ID" value="NZ_AZFQ01000044.1"/>
</dbReference>
<dbReference type="PANTHER" id="PTHR10977:SF3">
    <property type="entry name" value="DIPHOSPHOMEVALONATE DECARBOXYLASE"/>
    <property type="match status" value="1"/>
</dbReference>
<evidence type="ECO:0000313" key="11">
    <source>
        <dbReference type="Proteomes" id="UP000051166"/>
    </source>
</evidence>
<keyword evidence="4" id="KW-0547">Nucleotide-binding</keyword>
<dbReference type="InterPro" id="IPR053859">
    <property type="entry name" value="MVD-like_N"/>
</dbReference>
<dbReference type="Proteomes" id="UP000051166">
    <property type="component" value="Unassembled WGS sequence"/>
</dbReference>
<dbReference type="InterPro" id="IPR005935">
    <property type="entry name" value="Mev_decarb"/>
</dbReference>
<accession>A0A0R1V7Z0</accession>
<comment type="caution">
    <text evidence="10">The sequence shown here is derived from an EMBL/GenBank/DDBJ whole genome shotgun (WGS) entry which is preliminary data.</text>
</comment>
<keyword evidence="3" id="KW-0444">Lipid biosynthesis</keyword>
<evidence type="ECO:0000259" key="9">
    <source>
        <dbReference type="Pfam" id="PF22700"/>
    </source>
</evidence>
<dbReference type="AlphaFoldDB" id="A0A0R1V7Z0"/>
<dbReference type="PIRSF" id="PIRSF015950">
    <property type="entry name" value="Mev_P_decrbx"/>
    <property type="match status" value="1"/>
</dbReference>
<dbReference type="Pfam" id="PF18376">
    <property type="entry name" value="MDD_C"/>
    <property type="match status" value="1"/>
</dbReference>
<evidence type="ECO:0000259" key="8">
    <source>
        <dbReference type="Pfam" id="PF18376"/>
    </source>
</evidence>
<dbReference type="EMBL" id="AZFQ01000044">
    <property type="protein sequence ID" value="KRL98011.1"/>
    <property type="molecule type" value="Genomic_DNA"/>
</dbReference>
<evidence type="ECO:0000256" key="7">
    <source>
        <dbReference type="ARBA" id="ARBA00023239"/>
    </source>
</evidence>
<dbReference type="InterPro" id="IPR029765">
    <property type="entry name" value="Mev_diP_decarb"/>
</dbReference>
<keyword evidence="7" id="KW-0456">Lyase</keyword>
<feature type="domain" description="Mvd1 C-terminal" evidence="8">
    <location>
        <begin position="176"/>
        <end position="308"/>
    </location>
</feature>
<keyword evidence="6" id="KW-0443">Lipid metabolism</keyword>
<dbReference type="EC" id="4.1.1.33" evidence="2"/>
<dbReference type="GeneID" id="98308329"/>
<dbReference type="GO" id="GO:0019287">
    <property type="term" value="P:isopentenyl diphosphate biosynthetic process, mevalonate pathway"/>
    <property type="evidence" value="ECO:0007669"/>
    <property type="project" value="InterPro"/>
</dbReference>
<dbReference type="NCBIfam" id="TIGR01240">
    <property type="entry name" value="mevDPdecarb"/>
    <property type="match status" value="1"/>
</dbReference>
<dbReference type="Gene3D" id="3.30.230.10">
    <property type="match status" value="1"/>
</dbReference>
<evidence type="ECO:0000256" key="1">
    <source>
        <dbReference type="ARBA" id="ARBA00008831"/>
    </source>
</evidence>
<evidence type="ECO:0000256" key="4">
    <source>
        <dbReference type="ARBA" id="ARBA00022741"/>
    </source>
</evidence>
<dbReference type="Gene3D" id="3.30.70.890">
    <property type="entry name" value="GHMP kinase, C-terminal domain"/>
    <property type="match status" value="1"/>
</dbReference>
<dbReference type="GO" id="GO:0004163">
    <property type="term" value="F:diphosphomevalonate decarboxylase activity"/>
    <property type="evidence" value="ECO:0007669"/>
    <property type="project" value="UniProtKB-EC"/>
</dbReference>
<evidence type="ECO:0000256" key="5">
    <source>
        <dbReference type="ARBA" id="ARBA00022840"/>
    </source>
</evidence>
<dbReference type="OrthoDB" id="5498344at2"/>
<dbReference type="STRING" id="1423801.FD50_GL000970"/>
<dbReference type="InterPro" id="IPR020568">
    <property type="entry name" value="Ribosomal_Su5_D2-typ_SF"/>
</dbReference>
<sequence>MQSPKYTARAHTNIALIKYWGKLDQDLIIPMNSSLSLTLDKFYTDTSVFFDSTLKQDIFRLNNKESSSLKVTHFMKVLREKTGETRFAMINSENHVPSAAGLASSASAFAALALAASRAAGLVLDSRSLSRLARRGSGSATRSIYGGFVEWQQGSDDATSYAVPFEENVAWDLSMIAVVISAKQKKISSSVGMQRVVATSPYYSAWRKTAAQDLAAMKKAIKKRDFRQVGTIAEENAMKMHALNASAHPHFSYFEPASLQVMKIVADLRSNGIFCYYTLDAGPNVKIICQNKDIQTILAALAPSFSQERLVVAGPGPGVKLIDKP</sequence>
<dbReference type="GO" id="GO:0005524">
    <property type="term" value="F:ATP binding"/>
    <property type="evidence" value="ECO:0007669"/>
    <property type="project" value="UniProtKB-KW"/>
</dbReference>
<dbReference type="InterPro" id="IPR014721">
    <property type="entry name" value="Ribsml_uS5_D2-typ_fold_subgr"/>
</dbReference>
<organism evidence="10 11">
    <name type="scientific">Liquorilactobacillus satsumensis DSM 16230 = JCM 12392</name>
    <dbReference type="NCBI Taxonomy" id="1423801"/>
    <lineage>
        <taxon>Bacteria</taxon>
        <taxon>Bacillati</taxon>
        <taxon>Bacillota</taxon>
        <taxon>Bacilli</taxon>
        <taxon>Lactobacillales</taxon>
        <taxon>Lactobacillaceae</taxon>
        <taxon>Liquorilactobacillus</taxon>
    </lineage>
</organism>
<keyword evidence="11" id="KW-1185">Reference proteome</keyword>
<comment type="similarity">
    <text evidence="1">Belongs to the diphosphomevalonate decarboxylase family.</text>
</comment>
<dbReference type="InterPro" id="IPR041431">
    <property type="entry name" value="Mvd1_C"/>
</dbReference>
<protein>
    <recommendedName>
        <fullName evidence="2">diphosphomevalonate decarboxylase</fullName>
        <ecNumber evidence="2">4.1.1.33</ecNumber>
    </recommendedName>
</protein>
<dbReference type="PATRIC" id="fig|1423801.4.peg.985"/>
<gene>
    <name evidence="10" type="ORF">FD50_GL000970</name>
</gene>
<dbReference type="FunFam" id="3.30.230.10:FF:000072">
    <property type="entry name" value="Diphosphomevalonate decarboxylase"/>
    <property type="match status" value="1"/>
</dbReference>
<dbReference type="GO" id="GO:0005829">
    <property type="term" value="C:cytosol"/>
    <property type="evidence" value="ECO:0007669"/>
    <property type="project" value="InterPro"/>
</dbReference>
<feature type="domain" description="Diphosphomevalonate decarboxylase-like N-terminal" evidence="9">
    <location>
        <begin position="10"/>
        <end position="162"/>
    </location>
</feature>